<sequence>MILLVDNNDSFTYNLVALIGRATCEEIEVRDSKSLDIECVECYSRVIFSPGAGVPQDFPVMEQILKRYEHTKPILGICLGYQAICQYYGAQLRNLLVVAHGVGTKIKCEPDSLLFNGIDEMIVGRYHSWVAELLPAELRATAVDDKGLIMGVEHITKRVCGVQFHPESYITENGLSIINNFLYGVH</sequence>
<dbReference type="GO" id="GO:0016740">
    <property type="term" value="F:transferase activity"/>
    <property type="evidence" value="ECO:0007669"/>
    <property type="project" value="UniProtKB-KW"/>
</dbReference>
<dbReference type="PRINTS" id="PR00096">
    <property type="entry name" value="GATASE"/>
</dbReference>
<dbReference type="PROSITE" id="PS51273">
    <property type="entry name" value="GATASE_TYPE_1"/>
    <property type="match status" value="1"/>
</dbReference>
<keyword evidence="1" id="KW-0315">Glutamine amidotransferase</keyword>
<dbReference type="PRINTS" id="PR00097">
    <property type="entry name" value="ANTSNTHASEII"/>
</dbReference>
<evidence type="ECO:0000259" key="2">
    <source>
        <dbReference type="Pfam" id="PF00117"/>
    </source>
</evidence>
<dbReference type="HOGENOM" id="CLU_014340_1_2_10"/>
<accession>A0A060R8S5</accession>
<keyword evidence="3" id="KW-0456">Lyase</keyword>
<dbReference type="EMBL" id="HG934468">
    <property type="protein sequence ID" value="CDN30148.1"/>
    <property type="molecule type" value="Genomic_DNA"/>
</dbReference>
<name>A0A060R8S5_9BACT</name>
<dbReference type="InterPro" id="IPR006221">
    <property type="entry name" value="TrpG/PapA_dom"/>
</dbReference>
<protein>
    <submittedName>
        <fullName evidence="3">Anthranilate synthase, amidotransferase component</fullName>
        <ecNumber evidence="3">4.1.3.27</ecNumber>
    </submittedName>
</protein>
<dbReference type="OrthoDB" id="9786812at2"/>
<dbReference type="Proteomes" id="UP000027616">
    <property type="component" value="Chromosome I"/>
</dbReference>
<dbReference type="InterPro" id="IPR017926">
    <property type="entry name" value="GATASE"/>
</dbReference>
<evidence type="ECO:0000313" key="3">
    <source>
        <dbReference type="EMBL" id="CDN30148.1"/>
    </source>
</evidence>
<dbReference type="SUPFAM" id="SSF52317">
    <property type="entry name" value="Class I glutamine amidotransferase-like"/>
    <property type="match status" value="1"/>
</dbReference>
<dbReference type="KEGG" id="rbc:BN938_0041"/>
<dbReference type="InterPro" id="IPR050472">
    <property type="entry name" value="Anth_synth/Amidotransfase"/>
</dbReference>
<dbReference type="InterPro" id="IPR029062">
    <property type="entry name" value="Class_I_gatase-like"/>
</dbReference>
<dbReference type="STRING" id="1433126.BN938_0041"/>
<reference evidence="3 4" key="1">
    <citation type="journal article" date="2015" name="Genome Announc.">
        <title>Complete Genome Sequence of the Novel Leech Symbiont Mucinivorans hirudinis M3T.</title>
        <authorList>
            <person name="Nelson M.C."/>
            <person name="Bomar L."/>
            <person name="Graf J."/>
        </authorList>
    </citation>
    <scope>NUCLEOTIDE SEQUENCE [LARGE SCALE GENOMIC DNA]</scope>
    <source>
        <strain evidence="4">M3</strain>
    </source>
</reference>
<feature type="domain" description="Glutamine amidotransferase" evidence="2">
    <location>
        <begin position="3"/>
        <end position="183"/>
    </location>
</feature>
<proteinExistence type="predicted"/>
<evidence type="ECO:0000313" key="4">
    <source>
        <dbReference type="Proteomes" id="UP000027616"/>
    </source>
</evidence>
<dbReference type="EC" id="4.1.3.27" evidence="3"/>
<dbReference type="PANTHER" id="PTHR43418:SF4">
    <property type="entry name" value="MULTIFUNCTIONAL TRYPTOPHAN BIOSYNTHESIS PROTEIN"/>
    <property type="match status" value="1"/>
</dbReference>
<dbReference type="NCBIfam" id="TIGR00566">
    <property type="entry name" value="trpG_papA"/>
    <property type="match status" value="1"/>
</dbReference>
<keyword evidence="4" id="KW-1185">Reference proteome</keyword>
<dbReference type="AlphaFoldDB" id="A0A060R8S5"/>
<dbReference type="eggNOG" id="COG0512">
    <property type="taxonomic scope" value="Bacteria"/>
</dbReference>
<dbReference type="Gene3D" id="3.40.50.880">
    <property type="match status" value="1"/>
</dbReference>
<dbReference type="CDD" id="cd01743">
    <property type="entry name" value="GATase1_Anthranilate_Synthase"/>
    <property type="match status" value="1"/>
</dbReference>
<keyword evidence="3" id="KW-0808">Transferase</keyword>
<dbReference type="PANTHER" id="PTHR43418">
    <property type="entry name" value="MULTIFUNCTIONAL TRYPTOPHAN BIOSYNTHESIS PROTEIN-RELATED"/>
    <property type="match status" value="1"/>
</dbReference>
<gene>
    <name evidence="3" type="ORF">BN938_0041</name>
</gene>
<dbReference type="GO" id="GO:0000162">
    <property type="term" value="P:L-tryptophan biosynthetic process"/>
    <property type="evidence" value="ECO:0007669"/>
    <property type="project" value="TreeGrafter"/>
</dbReference>
<dbReference type="GO" id="GO:0004049">
    <property type="term" value="F:anthranilate synthase activity"/>
    <property type="evidence" value="ECO:0007669"/>
    <property type="project" value="UniProtKB-EC"/>
</dbReference>
<dbReference type="Pfam" id="PF00117">
    <property type="entry name" value="GATase"/>
    <property type="match status" value="1"/>
</dbReference>
<organism evidence="3 4">
    <name type="scientific">Mucinivorans hirudinis</name>
    <dbReference type="NCBI Taxonomy" id="1433126"/>
    <lineage>
        <taxon>Bacteria</taxon>
        <taxon>Pseudomonadati</taxon>
        <taxon>Bacteroidota</taxon>
        <taxon>Bacteroidia</taxon>
        <taxon>Bacteroidales</taxon>
        <taxon>Rikenellaceae</taxon>
        <taxon>Mucinivorans</taxon>
    </lineage>
</organism>
<evidence type="ECO:0000256" key="1">
    <source>
        <dbReference type="ARBA" id="ARBA00022962"/>
    </source>
</evidence>
<dbReference type="GO" id="GO:0005829">
    <property type="term" value="C:cytosol"/>
    <property type="evidence" value="ECO:0007669"/>
    <property type="project" value="TreeGrafter"/>
</dbReference>